<dbReference type="Proteomes" id="UP000789366">
    <property type="component" value="Unassembled WGS sequence"/>
</dbReference>
<proteinExistence type="predicted"/>
<evidence type="ECO:0000313" key="2">
    <source>
        <dbReference type="Proteomes" id="UP000789366"/>
    </source>
</evidence>
<feature type="non-terminal residue" evidence="1">
    <location>
        <position position="1"/>
    </location>
</feature>
<protein>
    <submittedName>
        <fullName evidence="1">4757_t:CDS:1</fullName>
    </submittedName>
</protein>
<reference evidence="1" key="1">
    <citation type="submission" date="2021-06" db="EMBL/GenBank/DDBJ databases">
        <authorList>
            <person name="Kallberg Y."/>
            <person name="Tangrot J."/>
            <person name="Rosling A."/>
        </authorList>
    </citation>
    <scope>NUCLEOTIDE SEQUENCE</scope>
    <source>
        <strain evidence="1">28 12/20/2015</strain>
    </source>
</reference>
<sequence>LFIENNPEAQIETEENEVDEEGNETGEKVKEDIEIVDSGDIMYYEGDFESPRTPKIEETMMVLDNTLTNGINALITSLDKMREDRFTDQSAACVCVATGGLAAPAIVGISAAAGFGGYLVGDKADKESLEREKMLLQDKRYKDAMDELNQQINNNNQAQDAINTIVGKLNGNIQRQPNETDEYLRNQLAILNGELDSGKRRIGILRGELDKLRKNLGGNQSLMSLLGLDKLSFTDKVIIAGGIVLEKQKVEKEQKLDQAKGIIRQAFAEVAQIRAKETNPATFTKQDYQKIKHWQKKLGKLSKEKFTDDFVVADIQDLQNSLQELEKLCNQAVKSDLYSVNQPAYDAFSEMRQENLNFNQQEEFWEKSKLIENACYDLAKEKGIDIPRQDDISQKEIEKKIIKSHPEISQLLANNPVKKVYEGKSEGIDVIYRWRHFWNSEYHGIEFYKGQGNIKQRKEAVQEIPQTEKNPPLETPEKQFKSESLDEKIKKIF</sequence>
<dbReference type="EMBL" id="CAJVPW010005117">
    <property type="protein sequence ID" value="CAG8550222.1"/>
    <property type="molecule type" value="Genomic_DNA"/>
</dbReference>
<keyword evidence="2" id="KW-1185">Reference proteome</keyword>
<comment type="caution">
    <text evidence="1">The sequence shown here is derived from an EMBL/GenBank/DDBJ whole genome shotgun (WGS) entry which is preliminary data.</text>
</comment>
<organism evidence="1 2">
    <name type="scientific">Cetraspora pellucida</name>
    <dbReference type="NCBI Taxonomy" id="1433469"/>
    <lineage>
        <taxon>Eukaryota</taxon>
        <taxon>Fungi</taxon>
        <taxon>Fungi incertae sedis</taxon>
        <taxon>Mucoromycota</taxon>
        <taxon>Glomeromycotina</taxon>
        <taxon>Glomeromycetes</taxon>
        <taxon>Diversisporales</taxon>
        <taxon>Gigasporaceae</taxon>
        <taxon>Cetraspora</taxon>
    </lineage>
</organism>
<evidence type="ECO:0000313" key="1">
    <source>
        <dbReference type="EMBL" id="CAG8550222.1"/>
    </source>
</evidence>
<accession>A0ACA9LW94</accession>
<name>A0ACA9LW94_9GLOM</name>
<gene>
    <name evidence="1" type="ORF">SPELUC_LOCUS5173</name>
</gene>